<keyword evidence="5" id="KW-1133">Transmembrane helix</keyword>
<dbReference type="InterPro" id="IPR005467">
    <property type="entry name" value="His_kinase_dom"/>
</dbReference>
<dbReference type="CDD" id="cd16917">
    <property type="entry name" value="HATPase_UhpB-NarQ-NarX-like"/>
    <property type="match status" value="1"/>
</dbReference>
<feature type="transmembrane region" description="Helical" evidence="5">
    <location>
        <begin position="67"/>
        <end position="88"/>
    </location>
</feature>
<name>A0A7Y9KRE0_9ACTN</name>
<keyword evidence="3" id="KW-0902">Two-component regulatory system</keyword>
<keyword evidence="1" id="KW-0808">Transferase</keyword>
<accession>A0A7Y9KRE0</accession>
<evidence type="ECO:0000313" key="8">
    <source>
        <dbReference type="Proteomes" id="UP000549911"/>
    </source>
</evidence>
<sequence>MDDDLRWLHRMPFVLLALATAVATTAAPSLGAAAVDVRITLVGSLVTAIWMVATPRPSALHWVGRTALAFVLCWLNPLYAIFAFFGFIDAYDSLRGRWMYVGLLAVGITQAGSQSGGLPPRDAVQLWVFLALVGVNAGLASAFMSISLKTERRTEDLERLNAELETALAENQALHARLVEQARATGVQEERARLAREIHDTTAQSLAGIVTQLEAAVGGERHERALALARHALAEARRSMLDLSPSDLDGANLPDAVRGVVTAWSTEHGVRAEAVVVGDPVPLHPEVEATVLRIAQESLTNVAKHAAAGRVGVTLSYDGDEVVLDVRDDGAGFDVDAPTGPSSFGLRGMRQRVARLAGDLTLESRAGRGTAVSARLPALAREAA</sequence>
<dbReference type="EMBL" id="JACCBW010000001">
    <property type="protein sequence ID" value="NYE35202.1"/>
    <property type="molecule type" value="Genomic_DNA"/>
</dbReference>
<keyword evidence="8" id="KW-1185">Reference proteome</keyword>
<feature type="domain" description="Histidine kinase" evidence="6">
    <location>
        <begin position="291"/>
        <end position="380"/>
    </location>
</feature>
<evidence type="ECO:0000259" key="6">
    <source>
        <dbReference type="PROSITE" id="PS50109"/>
    </source>
</evidence>
<dbReference type="SMART" id="SM00387">
    <property type="entry name" value="HATPase_c"/>
    <property type="match status" value="1"/>
</dbReference>
<keyword evidence="4" id="KW-0175">Coiled coil</keyword>
<dbReference type="PROSITE" id="PS50109">
    <property type="entry name" value="HIS_KIN"/>
    <property type="match status" value="1"/>
</dbReference>
<evidence type="ECO:0000256" key="2">
    <source>
        <dbReference type="ARBA" id="ARBA00022777"/>
    </source>
</evidence>
<dbReference type="InterPro" id="IPR017205">
    <property type="entry name" value="Sig_transdc_His_kinase_ChrS"/>
</dbReference>
<dbReference type="AlphaFoldDB" id="A0A7Y9KRE0"/>
<feature type="coiled-coil region" evidence="4">
    <location>
        <begin position="150"/>
        <end position="177"/>
    </location>
</feature>
<evidence type="ECO:0000256" key="5">
    <source>
        <dbReference type="SAM" id="Phobius"/>
    </source>
</evidence>
<dbReference type="Pfam" id="PF02518">
    <property type="entry name" value="HATPase_c"/>
    <property type="match status" value="1"/>
</dbReference>
<organism evidence="7 8">
    <name type="scientific">Nocardioides cavernae</name>
    <dbReference type="NCBI Taxonomy" id="1921566"/>
    <lineage>
        <taxon>Bacteria</taxon>
        <taxon>Bacillati</taxon>
        <taxon>Actinomycetota</taxon>
        <taxon>Actinomycetes</taxon>
        <taxon>Propionibacteriales</taxon>
        <taxon>Nocardioidaceae</taxon>
        <taxon>Nocardioides</taxon>
    </lineage>
</organism>
<dbReference type="Gene3D" id="1.20.5.1930">
    <property type="match status" value="1"/>
</dbReference>
<keyword evidence="5" id="KW-0472">Membrane</keyword>
<protein>
    <submittedName>
        <fullName evidence="7">Signal transduction histidine kinase</fullName>
    </submittedName>
</protein>
<evidence type="ECO:0000256" key="3">
    <source>
        <dbReference type="ARBA" id="ARBA00023012"/>
    </source>
</evidence>
<dbReference type="Proteomes" id="UP000549911">
    <property type="component" value="Unassembled WGS sequence"/>
</dbReference>
<dbReference type="GO" id="GO:0016020">
    <property type="term" value="C:membrane"/>
    <property type="evidence" value="ECO:0007669"/>
    <property type="project" value="InterPro"/>
</dbReference>
<reference evidence="7 8" key="2">
    <citation type="submission" date="2020-08" db="EMBL/GenBank/DDBJ databases">
        <title>The Agave Microbiome: Exploring the role of microbial communities in plant adaptations to desert environments.</title>
        <authorList>
            <person name="Partida-Martinez L.P."/>
        </authorList>
    </citation>
    <scope>NUCLEOTIDE SEQUENCE [LARGE SCALE GENOMIC DNA]</scope>
    <source>
        <strain evidence="7 8">AT2.17</strain>
    </source>
</reference>
<comment type="caution">
    <text evidence="7">The sequence shown here is derived from an EMBL/GenBank/DDBJ whole genome shotgun (WGS) entry which is preliminary data.</text>
</comment>
<dbReference type="InterPro" id="IPR011712">
    <property type="entry name" value="Sig_transdc_His_kin_sub3_dim/P"/>
</dbReference>
<evidence type="ECO:0000256" key="1">
    <source>
        <dbReference type="ARBA" id="ARBA00022679"/>
    </source>
</evidence>
<dbReference type="GO" id="GO:0000155">
    <property type="term" value="F:phosphorelay sensor kinase activity"/>
    <property type="evidence" value="ECO:0007669"/>
    <property type="project" value="InterPro"/>
</dbReference>
<keyword evidence="5" id="KW-0812">Transmembrane</keyword>
<dbReference type="Pfam" id="PF07730">
    <property type="entry name" value="HisKA_3"/>
    <property type="match status" value="1"/>
</dbReference>
<gene>
    <name evidence="7" type="ORF">F4692_000306</name>
</gene>
<feature type="transmembrane region" description="Helical" evidence="5">
    <location>
        <begin position="124"/>
        <end position="144"/>
    </location>
</feature>
<dbReference type="PANTHER" id="PTHR24421:SF62">
    <property type="entry name" value="SENSORY TRANSDUCTION HISTIDINE KINASE"/>
    <property type="match status" value="1"/>
</dbReference>
<proteinExistence type="predicted"/>
<dbReference type="RefSeq" id="WP_179617891.1">
    <property type="nucleotide sequence ID" value="NZ_JACCBW010000001.1"/>
</dbReference>
<dbReference type="Gene3D" id="3.30.565.10">
    <property type="entry name" value="Histidine kinase-like ATPase, C-terminal domain"/>
    <property type="match status" value="1"/>
</dbReference>
<evidence type="ECO:0000256" key="4">
    <source>
        <dbReference type="SAM" id="Coils"/>
    </source>
</evidence>
<dbReference type="InterPro" id="IPR050482">
    <property type="entry name" value="Sensor_HK_TwoCompSys"/>
</dbReference>
<evidence type="ECO:0000313" key="7">
    <source>
        <dbReference type="EMBL" id="NYE35202.1"/>
    </source>
</evidence>
<keyword evidence="2 7" id="KW-0418">Kinase</keyword>
<dbReference type="InterPro" id="IPR036890">
    <property type="entry name" value="HATPase_C_sf"/>
</dbReference>
<dbReference type="InterPro" id="IPR003594">
    <property type="entry name" value="HATPase_dom"/>
</dbReference>
<dbReference type="GO" id="GO:0046983">
    <property type="term" value="F:protein dimerization activity"/>
    <property type="evidence" value="ECO:0007669"/>
    <property type="project" value="InterPro"/>
</dbReference>
<dbReference type="PIRSF" id="PIRSF037434">
    <property type="entry name" value="STHK_ChrS"/>
    <property type="match status" value="1"/>
</dbReference>
<reference evidence="7 8" key="1">
    <citation type="submission" date="2020-07" db="EMBL/GenBank/DDBJ databases">
        <authorList>
            <person name="Partida-Martinez L."/>
            <person name="Huntemann M."/>
            <person name="Clum A."/>
            <person name="Wang J."/>
            <person name="Palaniappan K."/>
            <person name="Ritter S."/>
            <person name="Chen I.-M."/>
            <person name="Stamatis D."/>
            <person name="Reddy T."/>
            <person name="O'Malley R."/>
            <person name="Daum C."/>
            <person name="Shapiro N."/>
            <person name="Ivanova N."/>
            <person name="Kyrpides N."/>
            <person name="Woyke T."/>
        </authorList>
    </citation>
    <scope>NUCLEOTIDE SEQUENCE [LARGE SCALE GENOMIC DNA]</scope>
    <source>
        <strain evidence="7 8">AT2.17</strain>
    </source>
</reference>
<dbReference type="SUPFAM" id="SSF55874">
    <property type="entry name" value="ATPase domain of HSP90 chaperone/DNA topoisomerase II/histidine kinase"/>
    <property type="match status" value="1"/>
</dbReference>
<dbReference type="PANTHER" id="PTHR24421">
    <property type="entry name" value="NITRATE/NITRITE SENSOR PROTEIN NARX-RELATED"/>
    <property type="match status" value="1"/>
</dbReference>